<evidence type="ECO:0000313" key="2">
    <source>
        <dbReference type="EMBL" id="SFA70133.1"/>
    </source>
</evidence>
<reference evidence="3" key="1">
    <citation type="submission" date="2016-10" db="EMBL/GenBank/DDBJ databases">
        <authorList>
            <person name="Varghese N."/>
            <person name="Submissions S."/>
        </authorList>
    </citation>
    <scope>NUCLEOTIDE SEQUENCE [LARGE SCALE GENOMIC DNA]</scope>
    <source>
        <strain evidence="3">DSM 21789</strain>
    </source>
</reference>
<keyword evidence="2" id="KW-0808">Transferase</keyword>
<dbReference type="OrthoDB" id="199095at2"/>
<accession>A0A1I0V1X2</accession>
<organism evidence="2 3">
    <name type="scientific">Flavobacterium swingsii</name>
    <dbReference type="NCBI Taxonomy" id="498292"/>
    <lineage>
        <taxon>Bacteria</taxon>
        <taxon>Pseudomonadati</taxon>
        <taxon>Bacteroidota</taxon>
        <taxon>Flavobacteriia</taxon>
        <taxon>Flavobacteriales</taxon>
        <taxon>Flavobacteriaceae</taxon>
        <taxon>Flavobacterium</taxon>
    </lineage>
</organism>
<name>A0A1I0V1X2_9FLAO</name>
<evidence type="ECO:0000259" key="1">
    <source>
        <dbReference type="Pfam" id="PF00535"/>
    </source>
</evidence>
<dbReference type="InterPro" id="IPR001173">
    <property type="entry name" value="Glyco_trans_2-like"/>
</dbReference>
<dbReference type="AlphaFoldDB" id="A0A1I0V1X2"/>
<dbReference type="Pfam" id="PF00535">
    <property type="entry name" value="Glycos_transf_2"/>
    <property type="match status" value="1"/>
</dbReference>
<dbReference type="PANTHER" id="PTHR22916">
    <property type="entry name" value="GLYCOSYLTRANSFERASE"/>
    <property type="match status" value="1"/>
</dbReference>
<dbReference type="STRING" id="498292.SAMN05660845_0112"/>
<keyword evidence="3" id="KW-1185">Reference proteome</keyword>
<dbReference type="RefSeq" id="WP_091472776.1">
    <property type="nucleotide sequence ID" value="NZ_FOJT01000001.1"/>
</dbReference>
<dbReference type="Gene3D" id="3.90.550.10">
    <property type="entry name" value="Spore Coat Polysaccharide Biosynthesis Protein SpsA, Chain A"/>
    <property type="match status" value="1"/>
</dbReference>
<dbReference type="InterPro" id="IPR029044">
    <property type="entry name" value="Nucleotide-diphossugar_trans"/>
</dbReference>
<dbReference type="SUPFAM" id="SSF53448">
    <property type="entry name" value="Nucleotide-diphospho-sugar transferases"/>
    <property type="match status" value="1"/>
</dbReference>
<protein>
    <submittedName>
        <fullName evidence="2">Glycosyltransferase involved in cell wall bisynthesis</fullName>
    </submittedName>
</protein>
<dbReference type="EMBL" id="FOJT01000001">
    <property type="protein sequence ID" value="SFA70133.1"/>
    <property type="molecule type" value="Genomic_DNA"/>
</dbReference>
<gene>
    <name evidence="2" type="ORF">SAMN05660845_0112</name>
</gene>
<dbReference type="Proteomes" id="UP000199604">
    <property type="component" value="Unassembled WGS sequence"/>
</dbReference>
<dbReference type="GO" id="GO:0016758">
    <property type="term" value="F:hexosyltransferase activity"/>
    <property type="evidence" value="ECO:0007669"/>
    <property type="project" value="UniProtKB-ARBA"/>
</dbReference>
<sequence length="278" mass="32929">MTLSICMITYNHKDYLKQAIDGVLMQKTDFDYELVIANDNSPDNTDEIIQTYIKSHPNGHKIKYLNNKINLGMMPNFINAFKNCSGKYIALCEGDDYWTDEYKLQKQIDFLEKNKDFSICFHKVKIDNNDVILDDDITKRTKQVTTIKDLAKGNYMHTCSVVFRNNLFDKFPEYFANAPVGDYFLHMLNARYGKIYCIEEVMANYRVHDTSYWSSKKQEERTRIWIEFLEKIKPNFNYKVNIYLQDQIQKTNGTYKKKTLIKKIKINSLIFIKDILKL</sequence>
<evidence type="ECO:0000313" key="3">
    <source>
        <dbReference type="Proteomes" id="UP000199604"/>
    </source>
</evidence>
<proteinExistence type="predicted"/>
<dbReference type="PANTHER" id="PTHR22916:SF3">
    <property type="entry name" value="UDP-GLCNAC:BETAGAL BETA-1,3-N-ACETYLGLUCOSAMINYLTRANSFERASE-LIKE PROTEIN 1"/>
    <property type="match status" value="1"/>
</dbReference>
<feature type="domain" description="Glycosyltransferase 2-like" evidence="1">
    <location>
        <begin position="4"/>
        <end position="163"/>
    </location>
</feature>